<accession>B3SD20</accession>
<feature type="compositionally biased region" description="Polar residues" evidence="1">
    <location>
        <begin position="186"/>
        <end position="203"/>
    </location>
</feature>
<feature type="region of interest" description="Disordered" evidence="1">
    <location>
        <begin position="157"/>
        <end position="228"/>
    </location>
</feature>
<sequence length="228" mass="25234">MIANIQKHCNCNFTDVDLGTTNDSIICISESDMLYNVTMYSVSNISVENLLCTFKQWTGPGSRLEIIEPQLLVCSIEYAARLTKTEEALIGIGAAVFFVLVLLLLVWIFMRIRRKLGGSKSVPRQTHPKESILIARKNFSVTPAVTEFVSVQKRNGNSTTSVGLPSAGIHSGAHDNPHHENYEMSHLNNGNHHGNQPKITITPDTEDAPTKLPGSHTNNNFDNHDRLV</sequence>
<evidence type="ECO:0000256" key="1">
    <source>
        <dbReference type="SAM" id="MobiDB-lite"/>
    </source>
</evidence>
<evidence type="ECO:0000313" key="3">
    <source>
        <dbReference type="EMBL" id="EDV19362.1"/>
    </source>
</evidence>
<evidence type="ECO:0000313" key="4">
    <source>
        <dbReference type="Proteomes" id="UP000009022"/>
    </source>
</evidence>
<dbReference type="GeneID" id="6759350"/>
<name>B3SD20_TRIAD</name>
<dbReference type="EMBL" id="DS985275">
    <property type="protein sequence ID" value="EDV19362.1"/>
    <property type="molecule type" value="Genomic_DNA"/>
</dbReference>
<dbReference type="HOGENOM" id="CLU_1216160_0_0_1"/>
<dbReference type="Proteomes" id="UP000009022">
    <property type="component" value="Unassembled WGS sequence"/>
</dbReference>
<feature type="compositionally biased region" description="Basic and acidic residues" evidence="1">
    <location>
        <begin position="172"/>
        <end position="183"/>
    </location>
</feature>
<evidence type="ECO:0000256" key="2">
    <source>
        <dbReference type="SAM" id="Phobius"/>
    </source>
</evidence>
<feature type="transmembrane region" description="Helical" evidence="2">
    <location>
        <begin position="88"/>
        <end position="110"/>
    </location>
</feature>
<keyword evidence="4" id="KW-1185">Reference proteome</keyword>
<proteinExistence type="predicted"/>
<organism evidence="3 4">
    <name type="scientific">Trichoplax adhaerens</name>
    <name type="common">Trichoplax reptans</name>
    <dbReference type="NCBI Taxonomy" id="10228"/>
    <lineage>
        <taxon>Eukaryota</taxon>
        <taxon>Metazoa</taxon>
        <taxon>Placozoa</taxon>
        <taxon>Uniplacotomia</taxon>
        <taxon>Trichoplacea</taxon>
        <taxon>Trichoplacidae</taxon>
        <taxon>Trichoplax</taxon>
    </lineage>
</organism>
<dbReference type="InParanoid" id="B3SD20"/>
<gene>
    <name evidence="3" type="ORF">TRIADDRAFT_62177</name>
</gene>
<dbReference type="RefSeq" id="XP_002118137.1">
    <property type="nucleotide sequence ID" value="XM_002118101.1"/>
</dbReference>
<reference evidence="3 4" key="1">
    <citation type="journal article" date="2008" name="Nature">
        <title>The Trichoplax genome and the nature of placozoans.</title>
        <authorList>
            <person name="Srivastava M."/>
            <person name="Begovic E."/>
            <person name="Chapman J."/>
            <person name="Putnam N.H."/>
            <person name="Hellsten U."/>
            <person name="Kawashima T."/>
            <person name="Kuo A."/>
            <person name="Mitros T."/>
            <person name="Salamov A."/>
            <person name="Carpenter M.L."/>
            <person name="Signorovitch A.Y."/>
            <person name="Moreno M.A."/>
            <person name="Kamm K."/>
            <person name="Grimwood J."/>
            <person name="Schmutz J."/>
            <person name="Shapiro H."/>
            <person name="Grigoriev I.V."/>
            <person name="Buss L.W."/>
            <person name="Schierwater B."/>
            <person name="Dellaporta S.L."/>
            <person name="Rokhsar D.S."/>
        </authorList>
    </citation>
    <scope>NUCLEOTIDE SEQUENCE [LARGE SCALE GENOMIC DNA]</scope>
    <source>
        <strain evidence="3 4">Grell-BS-1999</strain>
    </source>
</reference>
<keyword evidence="2" id="KW-0812">Transmembrane</keyword>
<protein>
    <submittedName>
        <fullName evidence="3">Uncharacterized protein</fullName>
    </submittedName>
</protein>
<keyword evidence="2" id="KW-0472">Membrane</keyword>
<dbReference type="AlphaFoldDB" id="B3SD20"/>
<keyword evidence="2" id="KW-1133">Transmembrane helix</keyword>
<dbReference type="KEGG" id="tad:TRIADDRAFT_62177"/>
<dbReference type="CTD" id="6759350"/>